<accession>A0ABW5MBG5</accession>
<evidence type="ECO:0000313" key="3">
    <source>
        <dbReference type="Proteomes" id="UP001597469"/>
    </source>
</evidence>
<evidence type="ECO:0000256" key="1">
    <source>
        <dbReference type="SAM" id="Phobius"/>
    </source>
</evidence>
<keyword evidence="1" id="KW-0812">Transmembrane</keyword>
<organism evidence="2 3">
    <name type="scientific">Spirosoma soli</name>
    <dbReference type="NCBI Taxonomy" id="1770529"/>
    <lineage>
        <taxon>Bacteria</taxon>
        <taxon>Pseudomonadati</taxon>
        <taxon>Bacteroidota</taxon>
        <taxon>Cytophagia</taxon>
        <taxon>Cytophagales</taxon>
        <taxon>Cytophagaceae</taxon>
        <taxon>Spirosoma</taxon>
    </lineage>
</organism>
<keyword evidence="1" id="KW-0472">Membrane</keyword>
<dbReference type="Proteomes" id="UP001597469">
    <property type="component" value="Unassembled WGS sequence"/>
</dbReference>
<sequence length="114" mass="13153">MPFSQDGNYQSRTKLTDRLFSLSLYISLSILAIVMVVSPRLTNAQLALPEMFSFEMSEAEVLAMRQTLMQHFRTRLEEEAQKAIQQKGLTTAQLEEQMNVENRTERLDQIRAAQ</sequence>
<dbReference type="EMBL" id="JBHULN010000021">
    <property type="protein sequence ID" value="MFD2573841.1"/>
    <property type="molecule type" value="Genomic_DNA"/>
</dbReference>
<protein>
    <submittedName>
        <fullName evidence="2">Uncharacterized protein</fullName>
    </submittedName>
</protein>
<reference evidence="3" key="1">
    <citation type="journal article" date="2019" name="Int. J. Syst. Evol. Microbiol.">
        <title>The Global Catalogue of Microorganisms (GCM) 10K type strain sequencing project: providing services to taxonomists for standard genome sequencing and annotation.</title>
        <authorList>
            <consortium name="The Broad Institute Genomics Platform"/>
            <consortium name="The Broad Institute Genome Sequencing Center for Infectious Disease"/>
            <person name="Wu L."/>
            <person name="Ma J."/>
        </authorList>
    </citation>
    <scope>NUCLEOTIDE SEQUENCE [LARGE SCALE GENOMIC DNA]</scope>
    <source>
        <strain evidence="3">KCTC 42805</strain>
    </source>
</reference>
<gene>
    <name evidence="2" type="ORF">ACFSUS_24610</name>
</gene>
<evidence type="ECO:0000313" key="2">
    <source>
        <dbReference type="EMBL" id="MFD2573841.1"/>
    </source>
</evidence>
<dbReference type="RefSeq" id="WP_381526914.1">
    <property type="nucleotide sequence ID" value="NZ_JBHULN010000021.1"/>
</dbReference>
<keyword evidence="3" id="KW-1185">Reference proteome</keyword>
<proteinExistence type="predicted"/>
<comment type="caution">
    <text evidence="2">The sequence shown here is derived from an EMBL/GenBank/DDBJ whole genome shotgun (WGS) entry which is preliminary data.</text>
</comment>
<keyword evidence="1" id="KW-1133">Transmembrane helix</keyword>
<feature type="transmembrane region" description="Helical" evidence="1">
    <location>
        <begin position="20"/>
        <end position="38"/>
    </location>
</feature>
<name>A0ABW5MBG5_9BACT</name>